<dbReference type="InterPro" id="IPR042296">
    <property type="entry name" value="tRNA_met_Trm1_C"/>
</dbReference>
<dbReference type="EMBL" id="KB206756">
    <property type="protein sequence ID" value="ELP88295.1"/>
    <property type="molecule type" value="Genomic_DNA"/>
</dbReference>
<dbReference type="GO" id="GO:0000049">
    <property type="term" value="F:tRNA binding"/>
    <property type="evidence" value="ECO:0007669"/>
    <property type="project" value="UniProtKB-UniRule"/>
</dbReference>
<dbReference type="PROSITE" id="PS51626">
    <property type="entry name" value="SAM_MT_TRM1"/>
    <property type="match status" value="1"/>
</dbReference>
<name>A0A0A1U5Z2_ENTIV</name>
<evidence type="ECO:0000256" key="1">
    <source>
        <dbReference type="ARBA" id="ARBA00022555"/>
    </source>
</evidence>
<evidence type="ECO:0000256" key="5">
    <source>
        <dbReference type="ARBA" id="ARBA00022694"/>
    </source>
</evidence>
<dbReference type="Gene3D" id="3.30.56.70">
    <property type="entry name" value="N2,N2-dimethylguanosine tRNA methyltransferase, C-terminal domain"/>
    <property type="match status" value="1"/>
</dbReference>
<dbReference type="FunFam" id="3.30.56.70:FF:000001">
    <property type="entry name" value="tRNA (guanine(26)-N(2))-dimethyltransferase"/>
    <property type="match status" value="1"/>
</dbReference>
<proteinExistence type="inferred from homology"/>
<dbReference type="GeneID" id="14887147"/>
<dbReference type="InterPro" id="IPR029063">
    <property type="entry name" value="SAM-dependent_MTases_sf"/>
</dbReference>
<evidence type="ECO:0000256" key="7">
    <source>
        <dbReference type="ARBA" id="ARBA00039099"/>
    </source>
</evidence>
<keyword evidence="4 9" id="KW-0949">S-adenosyl-L-methionine</keyword>
<dbReference type="Pfam" id="PF02005">
    <property type="entry name" value="TRM"/>
    <property type="match status" value="1"/>
</dbReference>
<keyword evidence="6 9" id="KW-0694">RNA-binding</keyword>
<evidence type="ECO:0000256" key="3">
    <source>
        <dbReference type="ARBA" id="ARBA00022679"/>
    </source>
</evidence>
<comment type="similarity">
    <text evidence="9">Belongs to the class I-like SAM-binding methyltransferase superfamily. Trm1 family.</text>
</comment>
<organism evidence="11 12">
    <name type="scientific">Entamoeba invadens IP1</name>
    <dbReference type="NCBI Taxonomy" id="370355"/>
    <lineage>
        <taxon>Eukaryota</taxon>
        <taxon>Amoebozoa</taxon>
        <taxon>Evosea</taxon>
        <taxon>Archamoebae</taxon>
        <taxon>Mastigamoebida</taxon>
        <taxon>Entamoebidae</taxon>
        <taxon>Entamoeba</taxon>
    </lineage>
</organism>
<dbReference type="Gene3D" id="3.40.50.150">
    <property type="entry name" value="Vaccinia Virus protein VP39"/>
    <property type="match status" value="1"/>
</dbReference>
<evidence type="ECO:0000256" key="9">
    <source>
        <dbReference type="PROSITE-ProRule" id="PRU00958"/>
    </source>
</evidence>
<accession>A0A0A1U5Z2</accession>
<dbReference type="GO" id="GO:0160104">
    <property type="term" value="F:tRNA (guanine(26)-N2)-dimethyltransferase activity"/>
    <property type="evidence" value="ECO:0007669"/>
    <property type="project" value="UniProtKB-UniRule"/>
</dbReference>
<evidence type="ECO:0000256" key="6">
    <source>
        <dbReference type="ARBA" id="ARBA00022884"/>
    </source>
</evidence>
<dbReference type="OrthoDB" id="6349953at2759"/>
<keyword evidence="12" id="KW-1185">Reference proteome</keyword>
<dbReference type="InterPro" id="IPR002905">
    <property type="entry name" value="Trm1"/>
</dbReference>
<dbReference type="GO" id="GO:0002940">
    <property type="term" value="P:tRNA N2-guanine methylation"/>
    <property type="evidence" value="ECO:0007669"/>
    <property type="project" value="TreeGrafter"/>
</dbReference>
<dbReference type="SUPFAM" id="SSF53335">
    <property type="entry name" value="S-adenosyl-L-methionine-dependent methyltransferases"/>
    <property type="match status" value="1"/>
</dbReference>
<keyword evidence="2 9" id="KW-0489">Methyltransferase</keyword>
<evidence type="ECO:0000256" key="2">
    <source>
        <dbReference type="ARBA" id="ARBA00022603"/>
    </source>
</evidence>
<dbReference type="EC" id="2.1.1.216" evidence="7 9"/>
<dbReference type="NCBIfam" id="TIGR00308">
    <property type="entry name" value="TRM1"/>
    <property type="match status" value="1"/>
</dbReference>
<evidence type="ECO:0000256" key="10">
    <source>
        <dbReference type="SAM" id="MobiDB-lite"/>
    </source>
</evidence>
<comment type="catalytic activity">
    <reaction evidence="8 9">
        <text>guanosine(26) in tRNA + 2 S-adenosyl-L-methionine = N(2)-dimethylguanosine(26) in tRNA + 2 S-adenosyl-L-homocysteine + 2 H(+)</text>
        <dbReference type="Rhea" id="RHEA:43140"/>
        <dbReference type="Rhea" id="RHEA-COMP:10359"/>
        <dbReference type="Rhea" id="RHEA-COMP:10360"/>
        <dbReference type="ChEBI" id="CHEBI:15378"/>
        <dbReference type="ChEBI" id="CHEBI:57856"/>
        <dbReference type="ChEBI" id="CHEBI:59789"/>
        <dbReference type="ChEBI" id="CHEBI:74269"/>
        <dbReference type="ChEBI" id="CHEBI:74513"/>
        <dbReference type="EC" id="2.1.1.216"/>
    </reaction>
</comment>
<keyword evidence="5 9" id="KW-0819">tRNA processing</keyword>
<dbReference type="OMA" id="MKCCHEM"/>
<dbReference type="PANTHER" id="PTHR10631:SF3">
    <property type="entry name" value="TRNA (GUANINE(26)-N(2))-DIMETHYLTRANSFERASE"/>
    <property type="match status" value="1"/>
</dbReference>
<protein>
    <recommendedName>
        <fullName evidence="7 9">tRNA (guanine(26)-N(2))-dimethyltransferase</fullName>
        <ecNumber evidence="7 9">2.1.1.216</ecNumber>
    </recommendedName>
</protein>
<feature type="compositionally biased region" description="Basic and acidic residues" evidence="10">
    <location>
        <begin position="476"/>
        <end position="490"/>
    </location>
</feature>
<evidence type="ECO:0000313" key="11">
    <source>
        <dbReference type="EMBL" id="ELP88295.1"/>
    </source>
</evidence>
<keyword evidence="1 9" id="KW-0820">tRNA-binding</keyword>
<keyword evidence="3 9" id="KW-0808">Transferase</keyword>
<reference evidence="11 12" key="1">
    <citation type="submission" date="2012-10" db="EMBL/GenBank/DDBJ databases">
        <authorList>
            <person name="Zafar N."/>
            <person name="Inman J."/>
            <person name="Hall N."/>
            <person name="Lorenzi H."/>
            <person name="Caler E."/>
        </authorList>
    </citation>
    <scope>NUCLEOTIDE SEQUENCE [LARGE SCALE GENOMIC DNA]</scope>
    <source>
        <strain evidence="11 12">IP1</strain>
    </source>
</reference>
<dbReference type="KEGG" id="eiv:EIN_226780"/>
<gene>
    <name evidence="11" type="ORF">EIN_226780</name>
</gene>
<dbReference type="Proteomes" id="UP000014680">
    <property type="component" value="Unassembled WGS sequence"/>
</dbReference>
<dbReference type="PANTHER" id="PTHR10631">
    <property type="entry name" value="N 2 ,N 2 -DIMETHYLGUANOSINE TRNA METHYLTRANSFERASE"/>
    <property type="match status" value="1"/>
</dbReference>
<feature type="region of interest" description="Disordered" evidence="10">
    <location>
        <begin position="448"/>
        <end position="490"/>
    </location>
</feature>
<dbReference type="RefSeq" id="XP_004255066.1">
    <property type="nucleotide sequence ID" value="XM_004255018.1"/>
</dbReference>
<dbReference type="AlphaFoldDB" id="A0A0A1U5Z2"/>
<evidence type="ECO:0000256" key="4">
    <source>
        <dbReference type="ARBA" id="ARBA00022691"/>
    </source>
</evidence>
<evidence type="ECO:0000256" key="8">
    <source>
        <dbReference type="ARBA" id="ARBA00051897"/>
    </source>
</evidence>
<sequence length="490" mass="55464">MSESEFTPITEGQATVLFSKTEAEAFYNPVQELNRDLSISVISSYLLSQKEEHEKTQKEYHPVVVEALAASGLRSIRYAKELPQEVDFKVISNDISKTAVEAINRNAKYNNATRIIPSESDAVLMLYKLSQEKNKADVIDLDPYGAPTQFLDASFAAIRDNGLMAVTCTDMACLAGTHVPACYSKYGAMPWHSSCGHEFGLRLALQALAETASRHKKYIVPLVCFHIDFYVRMFIIVKSSVSLSGELPLHEGLVFTCLSCESFCCNKLGYDKDGKMKASPLRITSNICEHCKSPLHINGPVWMDDYIDYDFTRKLLKRYQENEGLHVNSRRRIMALLQLLSDELPNTPLFYALDRAAHFFKLSVPPRSIFVQALESKGFKTSFSHTYPNSIKTNADAVTVWDLFREFNSQNPSKVSEQTPAYVLLKEKQKTVFELTQFKKIKEKKPNPLFVEKPGKNWGPGCKKKKTLTNKINSMGEDKKEKEKDEDLDI</sequence>
<dbReference type="GO" id="GO:0005634">
    <property type="term" value="C:nucleus"/>
    <property type="evidence" value="ECO:0007669"/>
    <property type="project" value="TreeGrafter"/>
</dbReference>
<evidence type="ECO:0000313" key="12">
    <source>
        <dbReference type="Proteomes" id="UP000014680"/>
    </source>
</evidence>
<dbReference type="VEuPathDB" id="AmoebaDB:EIN_226780"/>